<dbReference type="RefSeq" id="WP_097028973.1">
    <property type="nucleotide sequence ID" value="NZ_OAOQ01000001.1"/>
</dbReference>
<proteinExistence type="inferred from homology"/>
<dbReference type="InterPro" id="IPR006299">
    <property type="entry name" value="FlgC"/>
</dbReference>
<dbReference type="InterPro" id="IPR010930">
    <property type="entry name" value="Flg_bb/hook_C_dom"/>
</dbReference>
<feature type="domain" description="Flagellar basal body rod protein N-terminal" evidence="4">
    <location>
        <begin position="9"/>
        <end position="34"/>
    </location>
</feature>
<keyword evidence="6" id="KW-0969">Cilium</keyword>
<evidence type="ECO:0000256" key="2">
    <source>
        <dbReference type="ARBA" id="ARBA00009677"/>
    </source>
</evidence>
<dbReference type="Pfam" id="PF06429">
    <property type="entry name" value="Flg_bbr_C"/>
    <property type="match status" value="1"/>
</dbReference>
<evidence type="ECO:0000259" key="5">
    <source>
        <dbReference type="Pfam" id="PF06429"/>
    </source>
</evidence>
<keyword evidence="7" id="KW-1185">Reference proteome</keyword>
<sequence>MSGIGNVFDVGIRALSAQMVRMNTVASNLANAGTVSSSAETAFRPLRPVFETEYADAMGQSGLATTGVAEVVSLDREPARVFRPDHPQADAEGFVYEAAVSVDEEMVEMMEASRQYQNTLEAVSTLRSLMARTASMGS</sequence>
<name>A0A285CK52_9RHOB</name>
<dbReference type="AlphaFoldDB" id="A0A285CK52"/>
<protein>
    <recommendedName>
        <fullName evidence="3">Flagellar basal-body rod protein FlgC</fullName>
    </recommendedName>
</protein>
<evidence type="ECO:0000256" key="1">
    <source>
        <dbReference type="ARBA" id="ARBA00004117"/>
    </source>
</evidence>
<evidence type="ECO:0000313" key="7">
    <source>
        <dbReference type="Proteomes" id="UP000219467"/>
    </source>
</evidence>
<evidence type="ECO:0000313" key="6">
    <source>
        <dbReference type="EMBL" id="SNX67745.1"/>
    </source>
</evidence>
<gene>
    <name evidence="6" type="ORF">SAMN05878503_101383</name>
</gene>
<organism evidence="6 7">
    <name type="scientific">Cereibacter ovatus</name>
    <dbReference type="NCBI Taxonomy" id="439529"/>
    <lineage>
        <taxon>Bacteria</taxon>
        <taxon>Pseudomonadati</taxon>
        <taxon>Pseudomonadota</taxon>
        <taxon>Alphaproteobacteria</taxon>
        <taxon>Rhodobacterales</taxon>
        <taxon>Paracoccaceae</taxon>
        <taxon>Cereibacter</taxon>
    </lineage>
</organism>
<feature type="domain" description="Flagellar basal-body/hook protein C-terminal" evidence="5">
    <location>
        <begin position="92"/>
        <end position="136"/>
    </location>
</feature>
<dbReference type="EMBL" id="OAOQ01000001">
    <property type="protein sequence ID" value="SNX67745.1"/>
    <property type="molecule type" value="Genomic_DNA"/>
</dbReference>
<evidence type="ECO:0000259" key="4">
    <source>
        <dbReference type="Pfam" id="PF00460"/>
    </source>
</evidence>
<accession>A0A285CK52</accession>
<dbReference type="Pfam" id="PF00460">
    <property type="entry name" value="Flg_bb_rod"/>
    <property type="match status" value="1"/>
</dbReference>
<keyword evidence="6" id="KW-0282">Flagellum</keyword>
<dbReference type="GO" id="GO:0071973">
    <property type="term" value="P:bacterial-type flagellum-dependent cell motility"/>
    <property type="evidence" value="ECO:0007669"/>
    <property type="project" value="UniProtKB-UniRule"/>
</dbReference>
<keyword evidence="3" id="KW-0975">Bacterial flagellum</keyword>
<comment type="subunit">
    <text evidence="3">The basal body constitutes a major portion of the flagellar organelle and consists of four rings (L,P,S, and M) mounted on a central rod. The rod consists of about 26 subunits of FlgG in the distal portion, and FlgB, FlgC and FlgF are thought to build up the proximal portion of the rod with about 6 subunits each.</text>
</comment>
<comment type="subcellular location">
    <subcellularLocation>
        <location evidence="1 3">Bacterial flagellum basal body</location>
    </subcellularLocation>
</comment>
<dbReference type="InterPro" id="IPR001444">
    <property type="entry name" value="Flag_bb_rod_N"/>
</dbReference>
<keyword evidence="6" id="KW-0966">Cell projection</keyword>
<dbReference type="NCBIfam" id="TIGR01395">
    <property type="entry name" value="FlgC"/>
    <property type="match status" value="1"/>
</dbReference>
<reference evidence="7" key="1">
    <citation type="submission" date="2017-08" db="EMBL/GenBank/DDBJ databases">
        <authorList>
            <person name="Varghese N."/>
            <person name="Submissions S."/>
        </authorList>
    </citation>
    <scope>NUCLEOTIDE SEQUENCE [LARGE SCALE GENOMIC DNA]</scope>
    <source>
        <strain evidence="7">JA234</strain>
    </source>
</reference>
<dbReference type="Proteomes" id="UP000219467">
    <property type="component" value="Unassembled WGS sequence"/>
</dbReference>
<dbReference type="GO" id="GO:0030694">
    <property type="term" value="C:bacterial-type flagellum basal body, rod"/>
    <property type="evidence" value="ECO:0007669"/>
    <property type="project" value="UniProtKB-UniRule"/>
</dbReference>
<dbReference type="OrthoDB" id="9813951at2"/>
<evidence type="ECO:0000256" key="3">
    <source>
        <dbReference type="RuleBase" id="RU362062"/>
    </source>
</evidence>
<comment type="similarity">
    <text evidence="2">Belongs to the flagella basal body rod proteins family.</text>
</comment>